<dbReference type="SMART" id="SM00255">
    <property type="entry name" value="TIR"/>
    <property type="match status" value="1"/>
</dbReference>
<accession>A0A9Q0J5V0</accession>
<keyword evidence="1" id="KW-0520">NAD</keyword>
<dbReference type="Pfam" id="PF01582">
    <property type="entry name" value="TIR"/>
    <property type="match status" value="1"/>
</dbReference>
<protein>
    <recommendedName>
        <fullName evidence="2">TIR domain-containing protein</fullName>
    </recommendedName>
</protein>
<dbReference type="InterPro" id="IPR035897">
    <property type="entry name" value="Toll_tir_struct_dom_sf"/>
</dbReference>
<dbReference type="Gene3D" id="3.40.50.10140">
    <property type="entry name" value="Toll/interleukin-1 receptor homology (TIR) domain"/>
    <property type="match status" value="1"/>
</dbReference>
<evidence type="ECO:0000313" key="3">
    <source>
        <dbReference type="EMBL" id="KAJ4829499.1"/>
    </source>
</evidence>
<organism evidence="3 4">
    <name type="scientific">Turnera subulata</name>
    <dbReference type="NCBI Taxonomy" id="218843"/>
    <lineage>
        <taxon>Eukaryota</taxon>
        <taxon>Viridiplantae</taxon>
        <taxon>Streptophyta</taxon>
        <taxon>Embryophyta</taxon>
        <taxon>Tracheophyta</taxon>
        <taxon>Spermatophyta</taxon>
        <taxon>Magnoliopsida</taxon>
        <taxon>eudicotyledons</taxon>
        <taxon>Gunneridae</taxon>
        <taxon>Pentapetalae</taxon>
        <taxon>rosids</taxon>
        <taxon>fabids</taxon>
        <taxon>Malpighiales</taxon>
        <taxon>Passifloraceae</taxon>
        <taxon>Turnera</taxon>
    </lineage>
</organism>
<proteinExistence type="predicted"/>
<dbReference type="Proteomes" id="UP001141552">
    <property type="component" value="Unassembled WGS sequence"/>
</dbReference>
<dbReference type="PANTHER" id="PTHR32009">
    <property type="entry name" value="TMV RESISTANCE PROTEIN N-LIKE"/>
    <property type="match status" value="1"/>
</dbReference>
<dbReference type="GO" id="GO:0007165">
    <property type="term" value="P:signal transduction"/>
    <property type="evidence" value="ECO:0007669"/>
    <property type="project" value="InterPro"/>
</dbReference>
<evidence type="ECO:0000259" key="2">
    <source>
        <dbReference type="PROSITE" id="PS50104"/>
    </source>
</evidence>
<reference evidence="3" key="1">
    <citation type="submission" date="2022-02" db="EMBL/GenBank/DDBJ databases">
        <authorList>
            <person name="Henning P.M."/>
            <person name="McCubbin A.G."/>
            <person name="Shore J.S."/>
        </authorList>
    </citation>
    <scope>NUCLEOTIDE SEQUENCE</scope>
    <source>
        <strain evidence="3">F60SS</strain>
        <tissue evidence="3">Leaves</tissue>
    </source>
</reference>
<dbReference type="SUPFAM" id="SSF52200">
    <property type="entry name" value="Toll/Interleukin receptor TIR domain"/>
    <property type="match status" value="1"/>
</dbReference>
<dbReference type="AlphaFoldDB" id="A0A9Q0J5V0"/>
<dbReference type="OrthoDB" id="1292579at2759"/>
<feature type="domain" description="TIR" evidence="2">
    <location>
        <begin position="2"/>
        <end position="167"/>
    </location>
</feature>
<reference evidence="3" key="2">
    <citation type="journal article" date="2023" name="Plants (Basel)">
        <title>Annotation of the Turnera subulata (Passifloraceae) Draft Genome Reveals the S-Locus Evolved after the Divergence of Turneroideae from Passifloroideae in a Stepwise Manner.</title>
        <authorList>
            <person name="Henning P.M."/>
            <person name="Roalson E.H."/>
            <person name="Mir W."/>
            <person name="McCubbin A.G."/>
            <person name="Shore J.S."/>
        </authorList>
    </citation>
    <scope>NUCLEOTIDE SEQUENCE</scope>
    <source>
        <strain evidence="3">F60SS</strain>
    </source>
</reference>
<dbReference type="FunFam" id="3.40.50.10140:FF:000007">
    <property type="entry name" value="Disease resistance protein (TIR-NBS-LRR class)"/>
    <property type="match status" value="1"/>
</dbReference>
<evidence type="ECO:0000313" key="4">
    <source>
        <dbReference type="Proteomes" id="UP001141552"/>
    </source>
</evidence>
<keyword evidence="4" id="KW-1185">Reference proteome</keyword>
<dbReference type="PANTHER" id="PTHR32009:SF155">
    <property type="entry name" value="DISEASE RESISTANCE PROTEIN (TIR-NBS-LRR CLASS)"/>
    <property type="match status" value="1"/>
</dbReference>
<comment type="caution">
    <text evidence="3">The sequence shown here is derived from an EMBL/GenBank/DDBJ whole genome shotgun (WGS) entry which is preliminary data.</text>
</comment>
<dbReference type="EMBL" id="JAKUCV010005893">
    <property type="protein sequence ID" value="KAJ4829499.1"/>
    <property type="molecule type" value="Genomic_DNA"/>
</dbReference>
<dbReference type="InterPro" id="IPR000157">
    <property type="entry name" value="TIR_dom"/>
</dbReference>
<evidence type="ECO:0000256" key="1">
    <source>
        <dbReference type="ARBA" id="ARBA00023027"/>
    </source>
</evidence>
<gene>
    <name evidence="3" type="ORF">Tsubulata_001462</name>
</gene>
<sequence>MGKHKVFISFRGEDTRNNFTSHLQKALKVKHIKTFMDDKSLRRGEEISGSLLRAIKKSKLSIIIFSPNYASSKWCLDELVKILDCKKKRRQLVVPIFYHVSPSSVRNQNGSFGSALDEHARREKKKRVKKWKDALKEAASLSGWDSQTIWPESKLIENIVEDVSNKLDEISSTAALCGLFAITLSSAAMGASVS</sequence>
<dbReference type="PROSITE" id="PS50104">
    <property type="entry name" value="TIR"/>
    <property type="match status" value="1"/>
</dbReference>
<name>A0A9Q0J5V0_9ROSI</name>